<proteinExistence type="predicted"/>
<dbReference type="EMBL" id="ATLV01023259">
    <property type="status" value="NOT_ANNOTATED_CDS"/>
    <property type="molecule type" value="Genomic_DNA"/>
</dbReference>
<protein>
    <submittedName>
        <fullName evidence="1 2">Uncharacterized protein</fullName>
    </submittedName>
</protein>
<evidence type="ECO:0000313" key="1">
    <source>
        <dbReference type="EMBL" id="KFB48755.1"/>
    </source>
</evidence>
<name>A0A084WEW1_ANOSI</name>
<reference evidence="2" key="2">
    <citation type="submission" date="2020-05" db="UniProtKB">
        <authorList>
            <consortium name="EnsemblMetazoa"/>
        </authorList>
    </citation>
    <scope>IDENTIFICATION</scope>
</reference>
<keyword evidence="3" id="KW-1185">Reference proteome</keyword>
<dbReference type="AlphaFoldDB" id="A0A084WEW1"/>
<evidence type="ECO:0000313" key="3">
    <source>
        <dbReference type="Proteomes" id="UP000030765"/>
    </source>
</evidence>
<accession>A0A084WEW1</accession>
<dbReference type="EnsemblMetazoa" id="ASIC016761-RA">
    <property type="protein sequence ID" value="ASIC016761-PA"/>
    <property type="gene ID" value="ASIC016761"/>
</dbReference>
<sequence>MGEKGWYGCGKPCVLVYRSTATQNPLLRAFAPPSRRVNLRGSPHLRPFSSAPTFVSCGRISSACTRVVNLYGFAAFALAFPFSQSATVYFCRCACGDRPGSSPSVRCLLPKELRLHHPPSPEAGSHSLTKEGKTRLTSIALTANERNRSHSVRIPEWCAPNRG</sequence>
<evidence type="ECO:0000313" key="2">
    <source>
        <dbReference type="EnsemblMetazoa" id="ASIC016761-PA"/>
    </source>
</evidence>
<reference evidence="1 3" key="1">
    <citation type="journal article" date="2014" name="BMC Genomics">
        <title>Genome sequence of Anopheles sinensis provides insight into genetics basis of mosquito competence for malaria parasites.</title>
        <authorList>
            <person name="Zhou D."/>
            <person name="Zhang D."/>
            <person name="Ding G."/>
            <person name="Shi L."/>
            <person name="Hou Q."/>
            <person name="Ye Y."/>
            <person name="Xu Y."/>
            <person name="Zhou H."/>
            <person name="Xiong C."/>
            <person name="Li S."/>
            <person name="Yu J."/>
            <person name="Hong S."/>
            <person name="Yu X."/>
            <person name="Zou P."/>
            <person name="Chen C."/>
            <person name="Chang X."/>
            <person name="Wang W."/>
            <person name="Lv Y."/>
            <person name="Sun Y."/>
            <person name="Ma L."/>
            <person name="Shen B."/>
            <person name="Zhu C."/>
        </authorList>
    </citation>
    <scope>NUCLEOTIDE SEQUENCE [LARGE SCALE GENOMIC DNA]</scope>
</reference>
<organism evidence="1">
    <name type="scientific">Anopheles sinensis</name>
    <name type="common">Mosquito</name>
    <dbReference type="NCBI Taxonomy" id="74873"/>
    <lineage>
        <taxon>Eukaryota</taxon>
        <taxon>Metazoa</taxon>
        <taxon>Ecdysozoa</taxon>
        <taxon>Arthropoda</taxon>
        <taxon>Hexapoda</taxon>
        <taxon>Insecta</taxon>
        <taxon>Pterygota</taxon>
        <taxon>Neoptera</taxon>
        <taxon>Endopterygota</taxon>
        <taxon>Diptera</taxon>
        <taxon>Nematocera</taxon>
        <taxon>Culicoidea</taxon>
        <taxon>Culicidae</taxon>
        <taxon>Anophelinae</taxon>
        <taxon>Anopheles</taxon>
    </lineage>
</organism>
<gene>
    <name evidence="1" type="ORF">ZHAS_00016761</name>
</gene>
<dbReference type="EMBL" id="KE525341">
    <property type="protein sequence ID" value="KFB48755.1"/>
    <property type="molecule type" value="Genomic_DNA"/>
</dbReference>
<dbReference type="VEuPathDB" id="VectorBase:ASIC016761"/>
<dbReference type="Proteomes" id="UP000030765">
    <property type="component" value="Unassembled WGS sequence"/>
</dbReference>